<dbReference type="AlphaFoldDB" id="A0AAE4G9R6"/>
<accession>A0AAE4G9R6</accession>
<protein>
    <submittedName>
        <fullName evidence="1">Uncharacterized protein</fullName>
    </submittedName>
</protein>
<reference evidence="1" key="1">
    <citation type="submission" date="2023-02" db="EMBL/GenBank/DDBJ databases">
        <title>Description of Herbaspirillum huttiense subsp. nephrolepsisexaltata and Herbaspirillum huttiense subsp. lycopersicon.</title>
        <authorList>
            <person name="Poudel M."/>
            <person name="Sharma A."/>
            <person name="Goss E."/>
            <person name="Tapia J.H."/>
            <person name="Harmon C.M."/>
            <person name="Jones J.B."/>
        </authorList>
    </citation>
    <scope>NUCLEOTIDE SEQUENCE</scope>
    <source>
        <strain evidence="1">NC40101</strain>
    </source>
</reference>
<dbReference type="RefSeq" id="WP_284078261.1">
    <property type="nucleotide sequence ID" value="NZ_JAVLSM010000007.1"/>
</dbReference>
<evidence type="ECO:0000313" key="1">
    <source>
        <dbReference type="EMBL" id="MDT0337721.1"/>
    </source>
</evidence>
<organism evidence="1">
    <name type="scientific">Herbaspirillum huttiense subsp. nephrolepidis</name>
    <dbReference type="NCBI Taxonomy" id="3075126"/>
    <lineage>
        <taxon>Bacteria</taxon>
        <taxon>Pseudomonadati</taxon>
        <taxon>Pseudomonadota</taxon>
        <taxon>Betaproteobacteria</taxon>
        <taxon>Burkholderiales</taxon>
        <taxon>Oxalobacteraceae</taxon>
        <taxon>Herbaspirillum</taxon>
    </lineage>
</organism>
<dbReference type="EMBL" id="JAVRAA010000005">
    <property type="protein sequence ID" value="MDT0337721.1"/>
    <property type="molecule type" value="Genomic_DNA"/>
</dbReference>
<sequence length="72" mass="7266">MKQFLINVPVKAPSAMAAATVADLVQQLLAIGVADARATVEDCINGDEGDVEAAKSALDLEIGNVIASPAAC</sequence>
<comment type="caution">
    <text evidence="1">The sequence shown here is derived from an EMBL/GenBank/DDBJ whole genome shotgun (WGS) entry which is preliminary data.</text>
</comment>
<proteinExistence type="predicted"/>
<name>A0AAE4G9R6_9BURK</name>
<gene>
    <name evidence="1" type="ORF">RJN63_12825</name>
</gene>